<feature type="transmembrane region" description="Helical" evidence="6">
    <location>
        <begin position="570"/>
        <end position="591"/>
    </location>
</feature>
<evidence type="ECO:0000256" key="3">
    <source>
        <dbReference type="ARBA" id="ARBA00022989"/>
    </source>
</evidence>
<evidence type="ECO:0000256" key="4">
    <source>
        <dbReference type="ARBA" id="ARBA00023136"/>
    </source>
</evidence>
<evidence type="ECO:0000256" key="2">
    <source>
        <dbReference type="ARBA" id="ARBA00022692"/>
    </source>
</evidence>
<dbReference type="EMBL" id="QAPG01000052">
    <property type="protein sequence ID" value="TDZ34506.1"/>
    <property type="molecule type" value="Genomic_DNA"/>
</dbReference>
<evidence type="ECO:0000313" key="7">
    <source>
        <dbReference type="EMBL" id="TDZ34506.1"/>
    </source>
</evidence>
<feature type="transmembrane region" description="Helical" evidence="6">
    <location>
        <begin position="474"/>
        <end position="494"/>
    </location>
</feature>
<protein>
    <submittedName>
        <fullName evidence="7">High-affinity methionine permease</fullName>
    </submittedName>
</protein>
<dbReference type="InterPro" id="IPR002293">
    <property type="entry name" value="AA/rel_permease1"/>
</dbReference>
<evidence type="ECO:0000256" key="1">
    <source>
        <dbReference type="ARBA" id="ARBA00004141"/>
    </source>
</evidence>
<keyword evidence="2 6" id="KW-0812">Transmembrane</keyword>
<feature type="compositionally biased region" description="Gly residues" evidence="5">
    <location>
        <begin position="617"/>
        <end position="636"/>
    </location>
</feature>
<feature type="transmembrane region" description="Helical" evidence="6">
    <location>
        <begin position="56"/>
        <end position="76"/>
    </location>
</feature>
<comment type="subcellular location">
    <subcellularLocation>
        <location evidence="1">Membrane</location>
        <topology evidence="1">Multi-pass membrane protein</topology>
    </subcellularLocation>
</comment>
<feature type="compositionally biased region" description="Basic and acidic residues" evidence="5">
    <location>
        <begin position="661"/>
        <end position="670"/>
    </location>
</feature>
<feature type="transmembrane region" description="Helical" evidence="6">
    <location>
        <begin position="152"/>
        <end position="174"/>
    </location>
</feature>
<evidence type="ECO:0000256" key="6">
    <source>
        <dbReference type="SAM" id="Phobius"/>
    </source>
</evidence>
<feature type="transmembrane region" description="Helical" evidence="6">
    <location>
        <begin position="88"/>
        <end position="110"/>
    </location>
</feature>
<sequence>MNGHHNSAGAYSAGIYQEPRTADDDSSHSDIEDIFAGLPDDSNGIVTHAPREGFRLGYFDVCCLVINRMIGTGIFMSPRRVMRGTGSVGASLLFWLAGFVYCLCGTHVYIEYGLNVPRYVIDGVEQSVPRSGGDLVYLQYVYRKPALRKNTLLLSTCIFGLSFIVLGNMAGNSIHFALRVLEAAGHENPENGPVRGIALAVAIFACIVHAISRRFGILLNNFLAVVKIMIMLLIIVTAVVVGAGGFPKTANVIDQNTSPKTSFTGGSSEANGYAQAFLAIIFTFSGFEQPNYVLGEISRPRKKFPIAMGAGVGTVVILYLAVNICYMVVVPKDVQMEANVAQMFFELTFGKLGSDDKTGSRIFNALLAISSMGNIIVMTYTAARVKQEIAKEGILPWPKFFAQNTDLSLGRLLRWFQKRGIFKSLLRIRWFSPEHHSEKTPVGALILHLVSCIILIFATSGVEPESAYTVLTSLSAYVVNAFIGTFLGLGILILRFRGPPATLTDDDASTHGQPASSPSSWAELTGKHFRPFLSVFCAVVYTCGGLYPVITNWVPPSGSLKATLDPWWLVPTVSWIIISLGGAWFVGFVLVARYQERKHHRVFVVEKKPEFEAADGSGRGPEAGNGNGTGNGGGGGGDLIQVHETVYLSWVGKEALRSRRPVFDEPKQPEDSVAEVPASPYAGTGFAPYGEGRGMVPGPRDYRY</sequence>
<dbReference type="GO" id="GO:0016020">
    <property type="term" value="C:membrane"/>
    <property type="evidence" value="ECO:0007669"/>
    <property type="project" value="UniProtKB-SubCell"/>
</dbReference>
<evidence type="ECO:0000313" key="8">
    <source>
        <dbReference type="Proteomes" id="UP000295083"/>
    </source>
</evidence>
<keyword evidence="3 6" id="KW-1133">Transmembrane helix</keyword>
<comment type="caution">
    <text evidence="7">The sequence shown here is derived from an EMBL/GenBank/DDBJ whole genome shotgun (WGS) entry which is preliminary data.</text>
</comment>
<feature type="region of interest" description="Disordered" evidence="5">
    <location>
        <begin position="661"/>
        <end position="704"/>
    </location>
</feature>
<keyword evidence="8" id="KW-1185">Reference proteome</keyword>
<feature type="transmembrane region" description="Helical" evidence="6">
    <location>
        <begin position="194"/>
        <end position="212"/>
    </location>
</feature>
<dbReference type="PANTHER" id="PTHR11785:SF382">
    <property type="entry name" value="LOW-AFFINITY METHIONINE PERMEASE"/>
    <property type="match status" value="1"/>
</dbReference>
<dbReference type="GO" id="GO:0015179">
    <property type="term" value="F:L-amino acid transmembrane transporter activity"/>
    <property type="evidence" value="ECO:0007669"/>
    <property type="project" value="TreeGrafter"/>
</dbReference>
<organism evidence="7 8">
    <name type="scientific">Colletotrichum spinosum</name>
    <dbReference type="NCBI Taxonomy" id="1347390"/>
    <lineage>
        <taxon>Eukaryota</taxon>
        <taxon>Fungi</taxon>
        <taxon>Dikarya</taxon>
        <taxon>Ascomycota</taxon>
        <taxon>Pezizomycotina</taxon>
        <taxon>Sordariomycetes</taxon>
        <taxon>Hypocreomycetidae</taxon>
        <taxon>Glomerellales</taxon>
        <taxon>Glomerellaceae</taxon>
        <taxon>Colletotrichum</taxon>
        <taxon>Colletotrichum orbiculare species complex</taxon>
    </lineage>
</organism>
<feature type="transmembrane region" description="Helical" evidence="6">
    <location>
        <begin position="362"/>
        <end position="383"/>
    </location>
</feature>
<feature type="transmembrane region" description="Helical" evidence="6">
    <location>
        <begin position="306"/>
        <end position="329"/>
    </location>
</feature>
<feature type="transmembrane region" description="Helical" evidence="6">
    <location>
        <begin position="273"/>
        <end position="294"/>
    </location>
</feature>
<dbReference type="PANTHER" id="PTHR11785">
    <property type="entry name" value="AMINO ACID TRANSPORTER"/>
    <property type="match status" value="1"/>
</dbReference>
<dbReference type="Proteomes" id="UP000295083">
    <property type="component" value="Unassembled WGS sequence"/>
</dbReference>
<dbReference type="Gene3D" id="1.20.1740.10">
    <property type="entry name" value="Amino acid/polyamine transporter I"/>
    <property type="match status" value="1"/>
</dbReference>
<reference evidence="7 8" key="1">
    <citation type="submission" date="2018-11" db="EMBL/GenBank/DDBJ databases">
        <title>Genome sequence and assembly of Colletotrichum spinosum.</title>
        <authorList>
            <person name="Gan P."/>
            <person name="Shirasu K."/>
        </authorList>
    </citation>
    <scope>NUCLEOTIDE SEQUENCE [LARGE SCALE GENOMIC DNA]</scope>
    <source>
        <strain evidence="7 8">CBS 515.97</strain>
    </source>
</reference>
<dbReference type="AlphaFoldDB" id="A0A4R8QCB8"/>
<feature type="transmembrane region" description="Helical" evidence="6">
    <location>
        <begin position="532"/>
        <end position="550"/>
    </location>
</feature>
<gene>
    <name evidence="7" type="primary">MUP1-6</name>
    <name evidence="7" type="ORF">C8035_v010835</name>
</gene>
<feature type="transmembrane region" description="Helical" evidence="6">
    <location>
        <begin position="224"/>
        <end position="246"/>
    </location>
</feature>
<feature type="region of interest" description="Disordered" evidence="5">
    <location>
        <begin position="613"/>
        <end position="636"/>
    </location>
</feature>
<dbReference type="Pfam" id="PF13520">
    <property type="entry name" value="AA_permease_2"/>
    <property type="match status" value="1"/>
</dbReference>
<evidence type="ECO:0000256" key="5">
    <source>
        <dbReference type="SAM" id="MobiDB-lite"/>
    </source>
</evidence>
<dbReference type="InterPro" id="IPR050598">
    <property type="entry name" value="AminoAcid_Transporter"/>
</dbReference>
<keyword evidence="4 6" id="KW-0472">Membrane</keyword>
<feature type="transmembrane region" description="Helical" evidence="6">
    <location>
        <begin position="442"/>
        <end position="462"/>
    </location>
</feature>
<name>A0A4R8QCB8_9PEZI</name>
<proteinExistence type="predicted"/>
<accession>A0A4R8QCB8</accession>